<evidence type="ECO:0008006" key="4">
    <source>
        <dbReference type="Google" id="ProtNLM"/>
    </source>
</evidence>
<dbReference type="PROSITE" id="PS50005">
    <property type="entry name" value="TPR"/>
    <property type="match status" value="2"/>
</dbReference>
<dbReference type="Gene3D" id="3.40.50.300">
    <property type="entry name" value="P-loop containing nucleotide triphosphate hydrolases"/>
    <property type="match status" value="1"/>
</dbReference>
<comment type="caution">
    <text evidence="2">The sequence shown here is derived from an EMBL/GenBank/DDBJ whole genome shotgun (WGS) entry which is preliminary data.</text>
</comment>
<protein>
    <recommendedName>
        <fullName evidence="4">NB-ARC domain-containing protein</fullName>
    </recommendedName>
</protein>
<dbReference type="InterPro" id="IPR011990">
    <property type="entry name" value="TPR-like_helical_dom_sf"/>
</dbReference>
<sequence length="491" mass="55417">MERCLLPHSPQNQQRKIFVLYGLGGIGKTQLAADFARRHQDKFKPVFWLDGKSEDRLRQSLAGCISRIPEDQIPDRNRNLTLDSEDNLNVVVADVLGWLARPDNVNWLLVFDNVDQSNEQGGAKGTYDVRQYLPGDHGSVLITTRLSRLGRLGDSKELKKVDEELSKAIFKQWYRQELVIDEAGTELLRLLDGLPLALAQAAAYIRETGSNTTQYVRLYKQQWDDLMKSSSKSGSPLLDYDKEIRTTWTISFKAIEAKNENAGNLLRLWAFLDNRDLWHNLLQVARDGGEQWPGWLRDIACEVRFLDVAGLLFRYSMIEARESEEKGNFKDIIIGHAIHCLGLLYADQGRLKEAEAMYQRALEGYEKALGPDHTSTLNTVNNLGILYKNQGRLKEAEAMYQRALEGKEKALGPDHTSTLDTVNNLGNLYSDQGRLKEAETMYQRALSGYSAALGSSHAKSLLVVKNIASLQLAKGNLSLQELIVKFANIYN</sequence>
<dbReference type="InterPro" id="IPR027417">
    <property type="entry name" value="P-loop_NTPase"/>
</dbReference>
<dbReference type="PRINTS" id="PR00364">
    <property type="entry name" value="DISEASERSIST"/>
</dbReference>
<feature type="repeat" description="TPR" evidence="1">
    <location>
        <begin position="377"/>
        <end position="410"/>
    </location>
</feature>
<reference evidence="2" key="2">
    <citation type="submission" date="2023-06" db="EMBL/GenBank/DDBJ databases">
        <authorList>
            <consortium name="Lawrence Berkeley National Laboratory"/>
            <person name="Mondo S.J."/>
            <person name="Hensen N."/>
            <person name="Bonometti L."/>
            <person name="Westerberg I."/>
            <person name="Brannstrom I.O."/>
            <person name="Guillou S."/>
            <person name="Cros-Aarteil S."/>
            <person name="Calhoun S."/>
            <person name="Haridas S."/>
            <person name="Kuo A."/>
            <person name="Pangilinan J."/>
            <person name="Riley R."/>
            <person name="Labutti K."/>
            <person name="Andreopoulos B."/>
            <person name="Lipzen A."/>
            <person name="Chen C."/>
            <person name="Yanf M."/>
            <person name="Daum C."/>
            <person name="Ng V."/>
            <person name="Clum A."/>
            <person name="Steindorff A."/>
            <person name="Ohm R."/>
            <person name="Martin F."/>
            <person name="Silar P."/>
            <person name="Natvig D."/>
            <person name="Lalanne C."/>
            <person name="Gautier V."/>
            <person name="Ament-Velasquez S.L."/>
            <person name="Kruys A."/>
            <person name="Hutchinson M.I."/>
            <person name="Powell A.J."/>
            <person name="Barry K."/>
            <person name="Miller A.N."/>
            <person name="Grigoriev I.V."/>
            <person name="Debuchy R."/>
            <person name="Gladieux P."/>
            <person name="Thoren M.H."/>
            <person name="Johannesson H."/>
        </authorList>
    </citation>
    <scope>NUCLEOTIDE SEQUENCE</scope>
    <source>
        <strain evidence="2">CBS 626.80</strain>
    </source>
</reference>
<name>A0AAN6SBM9_9PEZI</name>
<dbReference type="EMBL" id="MU859382">
    <property type="protein sequence ID" value="KAK3947253.1"/>
    <property type="molecule type" value="Genomic_DNA"/>
</dbReference>
<feature type="repeat" description="TPR" evidence="1">
    <location>
        <begin position="335"/>
        <end position="368"/>
    </location>
</feature>
<dbReference type="SUPFAM" id="SSF52540">
    <property type="entry name" value="P-loop containing nucleoside triphosphate hydrolases"/>
    <property type="match status" value="1"/>
</dbReference>
<evidence type="ECO:0000256" key="1">
    <source>
        <dbReference type="PROSITE-ProRule" id="PRU00339"/>
    </source>
</evidence>
<dbReference type="SUPFAM" id="SSF48452">
    <property type="entry name" value="TPR-like"/>
    <property type="match status" value="1"/>
</dbReference>
<keyword evidence="3" id="KW-1185">Reference proteome</keyword>
<evidence type="ECO:0000313" key="2">
    <source>
        <dbReference type="EMBL" id="KAK3947253.1"/>
    </source>
</evidence>
<dbReference type="AlphaFoldDB" id="A0AAN6SBM9"/>
<dbReference type="SMART" id="SM00028">
    <property type="entry name" value="TPR"/>
    <property type="match status" value="3"/>
</dbReference>
<dbReference type="Gene3D" id="1.25.40.10">
    <property type="entry name" value="Tetratricopeptide repeat domain"/>
    <property type="match status" value="1"/>
</dbReference>
<dbReference type="Pfam" id="PF13424">
    <property type="entry name" value="TPR_12"/>
    <property type="match status" value="1"/>
</dbReference>
<dbReference type="InterPro" id="IPR053137">
    <property type="entry name" value="NLR-like"/>
</dbReference>
<dbReference type="InterPro" id="IPR019734">
    <property type="entry name" value="TPR_rpt"/>
</dbReference>
<gene>
    <name evidence="2" type="ORF">QBC32DRAFT_224584</name>
</gene>
<dbReference type="Pfam" id="PF13374">
    <property type="entry name" value="TPR_10"/>
    <property type="match status" value="1"/>
</dbReference>
<evidence type="ECO:0000313" key="3">
    <source>
        <dbReference type="Proteomes" id="UP001303222"/>
    </source>
</evidence>
<keyword evidence="1" id="KW-0802">TPR repeat</keyword>
<dbReference type="PANTHER" id="PTHR46082:SF6">
    <property type="entry name" value="AAA+ ATPASE DOMAIN-CONTAINING PROTEIN-RELATED"/>
    <property type="match status" value="1"/>
</dbReference>
<organism evidence="2 3">
    <name type="scientific">Pseudoneurospora amorphoporcata</name>
    <dbReference type="NCBI Taxonomy" id="241081"/>
    <lineage>
        <taxon>Eukaryota</taxon>
        <taxon>Fungi</taxon>
        <taxon>Dikarya</taxon>
        <taxon>Ascomycota</taxon>
        <taxon>Pezizomycotina</taxon>
        <taxon>Sordariomycetes</taxon>
        <taxon>Sordariomycetidae</taxon>
        <taxon>Sordariales</taxon>
        <taxon>Sordariaceae</taxon>
        <taxon>Pseudoneurospora</taxon>
    </lineage>
</organism>
<proteinExistence type="predicted"/>
<dbReference type="Proteomes" id="UP001303222">
    <property type="component" value="Unassembled WGS sequence"/>
</dbReference>
<accession>A0AAN6SBM9</accession>
<dbReference type="PANTHER" id="PTHR46082">
    <property type="entry name" value="ATP/GTP-BINDING PROTEIN-RELATED"/>
    <property type="match status" value="1"/>
</dbReference>
<reference evidence="2" key="1">
    <citation type="journal article" date="2023" name="Mol. Phylogenet. Evol.">
        <title>Genome-scale phylogeny and comparative genomics of the fungal order Sordariales.</title>
        <authorList>
            <person name="Hensen N."/>
            <person name="Bonometti L."/>
            <person name="Westerberg I."/>
            <person name="Brannstrom I.O."/>
            <person name="Guillou S."/>
            <person name="Cros-Aarteil S."/>
            <person name="Calhoun S."/>
            <person name="Haridas S."/>
            <person name="Kuo A."/>
            <person name="Mondo S."/>
            <person name="Pangilinan J."/>
            <person name="Riley R."/>
            <person name="LaButti K."/>
            <person name="Andreopoulos B."/>
            <person name="Lipzen A."/>
            <person name="Chen C."/>
            <person name="Yan M."/>
            <person name="Daum C."/>
            <person name="Ng V."/>
            <person name="Clum A."/>
            <person name="Steindorff A."/>
            <person name="Ohm R.A."/>
            <person name="Martin F."/>
            <person name="Silar P."/>
            <person name="Natvig D.O."/>
            <person name="Lalanne C."/>
            <person name="Gautier V."/>
            <person name="Ament-Velasquez S.L."/>
            <person name="Kruys A."/>
            <person name="Hutchinson M.I."/>
            <person name="Powell A.J."/>
            <person name="Barry K."/>
            <person name="Miller A.N."/>
            <person name="Grigoriev I.V."/>
            <person name="Debuchy R."/>
            <person name="Gladieux P."/>
            <person name="Hiltunen Thoren M."/>
            <person name="Johannesson H."/>
        </authorList>
    </citation>
    <scope>NUCLEOTIDE SEQUENCE</scope>
    <source>
        <strain evidence="2">CBS 626.80</strain>
    </source>
</reference>